<organism evidence="1">
    <name type="scientific">marine sediment metagenome</name>
    <dbReference type="NCBI Taxonomy" id="412755"/>
    <lineage>
        <taxon>unclassified sequences</taxon>
        <taxon>metagenomes</taxon>
        <taxon>ecological metagenomes</taxon>
    </lineage>
</organism>
<dbReference type="EMBL" id="BARV01012054">
    <property type="protein sequence ID" value="GAI02217.1"/>
    <property type="molecule type" value="Genomic_DNA"/>
</dbReference>
<feature type="non-terminal residue" evidence="1">
    <location>
        <position position="49"/>
    </location>
</feature>
<proteinExistence type="predicted"/>
<comment type="caution">
    <text evidence="1">The sequence shown here is derived from an EMBL/GenBank/DDBJ whole genome shotgun (WGS) entry which is preliminary data.</text>
</comment>
<reference evidence="1" key="1">
    <citation type="journal article" date="2014" name="Front. Microbiol.">
        <title>High frequency of phylogenetically diverse reductive dehalogenase-homologous genes in deep subseafloor sedimentary metagenomes.</title>
        <authorList>
            <person name="Kawai M."/>
            <person name="Futagami T."/>
            <person name="Toyoda A."/>
            <person name="Takaki Y."/>
            <person name="Nishi S."/>
            <person name="Hori S."/>
            <person name="Arai W."/>
            <person name="Tsubouchi T."/>
            <person name="Morono Y."/>
            <person name="Uchiyama I."/>
            <person name="Ito T."/>
            <person name="Fujiyama A."/>
            <person name="Inagaki F."/>
            <person name="Takami H."/>
        </authorList>
    </citation>
    <scope>NUCLEOTIDE SEQUENCE</scope>
    <source>
        <strain evidence="1">Expedition CK06-06</strain>
    </source>
</reference>
<name>X1K5B3_9ZZZZ</name>
<dbReference type="AlphaFoldDB" id="X1K5B3"/>
<protein>
    <submittedName>
        <fullName evidence="1">Uncharacterized protein</fullName>
    </submittedName>
</protein>
<accession>X1K5B3</accession>
<sequence>MKKNKKIFFILILTLFLVSFLSTFCLAQRELEVEYPEVRGEKPGPETTS</sequence>
<evidence type="ECO:0000313" key="1">
    <source>
        <dbReference type="EMBL" id="GAI02217.1"/>
    </source>
</evidence>
<gene>
    <name evidence="1" type="ORF">S06H3_22520</name>
</gene>